<reference evidence="11" key="1">
    <citation type="submission" date="2015-07" db="EMBL/GenBank/DDBJ databases">
        <title>Transcriptome Assembly of Anthurium amnicola.</title>
        <authorList>
            <person name="Suzuki J."/>
        </authorList>
    </citation>
    <scope>NUCLEOTIDE SEQUENCE</scope>
</reference>
<accession>A0A1D1ZJF8</accession>
<evidence type="ECO:0000313" key="10">
    <source>
        <dbReference type="EMBL" id="JAT42246.1"/>
    </source>
</evidence>
<evidence type="ECO:0000256" key="5">
    <source>
        <dbReference type="ARBA" id="ARBA00022833"/>
    </source>
</evidence>
<proteinExistence type="predicted"/>
<feature type="domain" description="AN1-type" evidence="9">
    <location>
        <begin position="95"/>
        <end position="145"/>
    </location>
</feature>
<dbReference type="InterPro" id="IPR000058">
    <property type="entry name" value="Znf_AN1"/>
</dbReference>
<evidence type="ECO:0000256" key="7">
    <source>
        <dbReference type="PROSITE-ProRule" id="PRU00042"/>
    </source>
</evidence>
<dbReference type="SMART" id="SM00154">
    <property type="entry name" value="ZnF_AN1"/>
    <property type="match status" value="2"/>
</dbReference>
<dbReference type="GO" id="GO:0005737">
    <property type="term" value="C:cytoplasm"/>
    <property type="evidence" value="ECO:0007669"/>
    <property type="project" value="TreeGrafter"/>
</dbReference>
<dbReference type="Gene3D" id="3.30.160.60">
    <property type="entry name" value="Classic Zinc Finger"/>
    <property type="match status" value="1"/>
</dbReference>
<comment type="function">
    <text evidence="1">May be involved in environmental stress response.</text>
</comment>
<protein>
    <submittedName>
        <fullName evidence="11">Zinc finger AN1 and C2H2 domain-containing stress-associated protein 16</fullName>
    </submittedName>
</protein>
<feature type="domain" description="C2H2-type" evidence="8">
    <location>
        <begin position="260"/>
        <end position="288"/>
    </location>
</feature>
<dbReference type="SMART" id="SM00355">
    <property type="entry name" value="ZnF_C2H2"/>
    <property type="match status" value="2"/>
</dbReference>
<dbReference type="GO" id="GO:0008270">
    <property type="term" value="F:zinc ion binding"/>
    <property type="evidence" value="ECO:0007669"/>
    <property type="project" value="UniProtKB-KW"/>
</dbReference>
<gene>
    <name evidence="11" type="primary">SAP16_0</name>
    <name evidence="10" type="synonym">SAP16_1</name>
    <name evidence="11" type="ORF">g.29642</name>
    <name evidence="10" type="ORF">g.29643</name>
</gene>
<dbReference type="AlphaFoldDB" id="A0A1D1ZJF8"/>
<evidence type="ECO:0000256" key="2">
    <source>
        <dbReference type="ARBA" id="ARBA00022723"/>
    </source>
</evidence>
<dbReference type="Pfam" id="PF01428">
    <property type="entry name" value="zf-AN1"/>
    <property type="match status" value="2"/>
</dbReference>
<dbReference type="Gene3D" id="4.10.1110.10">
    <property type="entry name" value="AN1-like Zinc finger"/>
    <property type="match status" value="2"/>
</dbReference>
<evidence type="ECO:0000313" key="11">
    <source>
        <dbReference type="EMBL" id="JAT67094.1"/>
    </source>
</evidence>
<dbReference type="PROSITE" id="PS51039">
    <property type="entry name" value="ZF_AN1"/>
    <property type="match status" value="2"/>
</dbReference>
<evidence type="ECO:0000259" key="8">
    <source>
        <dbReference type="PROSITE" id="PS50157"/>
    </source>
</evidence>
<evidence type="ECO:0000256" key="3">
    <source>
        <dbReference type="ARBA" id="ARBA00022737"/>
    </source>
</evidence>
<evidence type="ECO:0000256" key="4">
    <source>
        <dbReference type="ARBA" id="ARBA00022771"/>
    </source>
</evidence>
<keyword evidence="2" id="KW-0479">Metal-binding</keyword>
<keyword evidence="6" id="KW-0346">Stress response</keyword>
<organism evidence="11">
    <name type="scientific">Anthurium amnicola</name>
    <dbReference type="NCBI Taxonomy" id="1678845"/>
    <lineage>
        <taxon>Eukaryota</taxon>
        <taxon>Viridiplantae</taxon>
        <taxon>Streptophyta</taxon>
        <taxon>Embryophyta</taxon>
        <taxon>Tracheophyta</taxon>
        <taxon>Spermatophyta</taxon>
        <taxon>Magnoliopsida</taxon>
        <taxon>Liliopsida</taxon>
        <taxon>Araceae</taxon>
        <taxon>Pothoideae</taxon>
        <taxon>Potheae</taxon>
        <taxon>Anthurium</taxon>
    </lineage>
</organism>
<feature type="domain" description="AN1-type" evidence="9">
    <location>
        <begin position="7"/>
        <end position="55"/>
    </location>
</feature>
<evidence type="ECO:0000256" key="1">
    <source>
        <dbReference type="ARBA" id="ARBA00003732"/>
    </source>
</evidence>
<dbReference type="PROSITE" id="PS00028">
    <property type="entry name" value="ZINC_FINGER_C2H2_1"/>
    <property type="match status" value="2"/>
</dbReference>
<evidence type="ECO:0000256" key="6">
    <source>
        <dbReference type="ARBA" id="ARBA00023016"/>
    </source>
</evidence>
<dbReference type="InterPro" id="IPR013087">
    <property type="entry name" value="Znf_C2H2_type"/>
</dbReference>
<dbReference type="PANTHER" id="PTHR14677">
    <property type="entry name" value="ARSENITE INDUCUBLE RNA ASSOCIATED PROTEIN AIP-1-RELATED"/>
    <property type="match status" value="1"/>
</dbReference>
<keyword evidence="4 7" id="KW-0863">Zinc-finger</keyword>
<keyword evidence="5" id="KW-0862">Zinc</keyword>
<dbReference type="InterPro" id="IPR035896">
    <property type="entry name" value="AN1-like_Znf"/>
</dbReference>
<dbReference type="InterPro" id="IPR057357">
    <property type="entry name" value="Znf-C2H2_ZFAND2A/B"/>
</dbReference>
<dbReference type="EMBL" id="GDJX01025690">
    <property type="protein sequence ID" value="JAT42246.1"/>
    <property type="molecule type" value="Transcribed_RNA"/>
</dbReference>
<evidence type="ECO:0000259" key="9">
    <source>
        <dbReference type="PROSITE" id="PS51039"/>
    </source>
</evidence>
<dbReference type="Pfam" id="PF25403">
    <property type="entry name" value="zf-C2H2_ZFAND2"/>
    <property type="match status" value="1"/>
</dbReference>
<dbReference type="EMBL" id="GDJX01000842">
    <property type="protein sequence ID" value="JAT67094.1"/>
    <property type="molecule type" value="Transcribed_RNA"/>
</dbReference>
<name>A0A1D1ZJF8_9ARAE</name>
<sequence>MGTPEFPNLGKHCSVGHCRQIDFLPFTCDRCNQILCLEHRGYAKHSCPNANQQDVTVLVCPLCAKGVHLVSNEDPNATWEAHVNTDCDPSNYQKATNKKRCPVPHCKETLVFSNTIKCRDCSREHCLKHRFGPDHNCSGPRKPDAVFPFMGMLKGSQKGSGTSPRSSGGPAWWGSGFLGAASSVRASAEASLAKLGNATSQALQKAKDGMSLNNVGGDGLVEQCVQCPARFSSVTALIEHVEKIHESGSGVTGRMNTSIDVCPKCSKGFNDPVSLVMHVERDHGGTSTA</sequence>
<dbReference type="PANTHER" id="PTHR14677:SF27">
    <property type="entry name" value="ZINC FINGER AN1 AND C2H2 DOMAIN-CONTAINING STRESS-ASSOCIATED PROTEIN 11"/>
    <property type="match status" value="1"/>
</dbReference>
<keyword evidence="3" id="KW-0677">Repeat</keyword>
<dbReference type="PROSITE" id="PS50157">
    <property type="entry name" value="ZINC_FINGER_C2H2_2"/>
    <property type="match status" value="1"/>
</dbReference>
<dbReference type="SUPFAM" id="SSF118310">
    <property type="entry name" value="AN1-like Zinc finger"/>
    <property type="match status" value="2"/>
</dbReference>